<evidence type="ECO:0000313" key="2">
    <source>
        <dbReference type="Proteomes" id="UP000678030"/>
    </source>
</evidence>
<dbReference type="KEGG" id="vg:80401150"/>
<dbReference type="Proteomes" id="UP000678030">
    <property type="component" value="Segment"/>
</dbReference>
<dbReference type="GO" id="GO:0003676">
    <property type="term" value="F:nucleic acid binding"/>
    <property type="evidence" value="ECO:0007669"/>
    <property type="project" value="InterPro"/>
</dbReference>
<proteinExistence type="predicted"/>
<dbReference type="InterPro" id="IPR002052">
    <property type="entry name" value="DNA_methylase_N6_adenine_CS"/>
</dbReference>
<dbReference type="RefSeq" id="YP_010771440.1">
    <property type="nucleotide sequence ID" value="NC_074570.1"/>
</dbReference>
<dbReference type="GO" id="GO:0032259">
    <property type="term" value="P:methylation"/>
    <property type="evidence" value="ECO:0007669"/>
    <property type="project" value="InterPro"/>
</dbReference>
<dbReference type="PROSITE" id="PS00092">
    <property type="entry name" value="N6_MTASE"/>
    <property type="match status" value="1"/>
</dbReference>
<reference evidence="1" key="1">
    <citation type="submission" date="2020-09" db="EMBL/GenBank/DDBJ databases">
        <title>Leviviricetes taxonomy.</title>
        <authorList>
            <person name="Stockdale S.R."/>
            <person name="Callanan J."/>
            <person name="Adriaenssens E.M."/>
            <person name="Kuhn J.H."/>
            <person name="Rumnieks J."/>
            <person name="Shkoporov A."/>
            <person name="Draper L.A."/>
            <person name="Ross P."/>
            <person name="Hill C."/>
        </authorList>
    </citation>
    <scope>NUCLEOTIDE SEQUENCE</scope>
</reference>
<dbReference type="EMBL" id="BK013642">
    <property type="protein sequence ID" value="DAD50841.1"/>
    <property type="molecule type" value="Genomic_RNA"/>
</dbReference>
<evidence type="ECO:0000313" key="1">
    <source>
        <dbReference type="EMBL" id="DAD50841.1"/>
    </source>
</evidence>
<sequence>MGKLSKKSRVFDRGLPDDYDPHYFYEYRIAKRSKEATGIEGLVYQIMPWNLIRSFAFAIDPLSSFKTAPGKISPVNRLRSRTTISVLDTGRKMYYKKVVTHRAAAKNYLGIPGKFGPIVTDPPFVDQYSQPSGSQKPLPRISRDTTWRSRPFGYTMGEFEKSIPTIYSPSRSRHSFENNRQMFSVGPGQDYPDFDEFIRNIDESVGPTAAVYRDDYYNSVRDQERNSMLALMQKHAISMYKSINPVHRNYSLFRNVVELRDLPRSIITMRDSIRSFSELEKLLNKDLLQTIRQAGELTPKLLKSLSSEYLSYSFGWKQLVSDVHDLLVKPTRIQNQINFLIRRAGKPTTYRTKRDFQLSRSGAPDFSYHILGENVERIGTRVDSKIELSMVVNTTFPFPTTNPVFFRRDLYDKKLGVYPTFTDLYNLTPWTWLVDWFTGLGNYLEIIEEIHNDKSLINWGFITGKCSCDVVTNITTKKSSWQGISVNGVGENVQSQQIDTHSSLLHIDLQLRKNVAGIFDVKTISDPASLSPYQNSIIGALLTQRTNFRR</sequence>
<dbReference type="GeneID" id="80401150"/>
<organism evidence="1 2">
    <name type="scientific">ssRNA phage SRR5466727_7</name>
    <dbReference type="NCBI Taxonomy" id="2786436"/>
    <lineage>
        <taxon>Viruses</taxon>
        <taxon>Riboviria</taxon>
        <taxon>Orthornavirae</taxon>
        <taxon>Lenarviricota</taxon>
        <taxon>Leviviricetes</taxon>
        <taxon>Timlovirales</taxon>
        <taxon>Steitzviridae</taxon>
        <taxon>Hohrdovirus</taxon>
        <taxon>Hohrdovirus caenadaptatum</taxon>
        <taxon>Dohnjavirus caenadaptatum</taxon>
    </lineage>
</organism>
<accession>A0A8S5KZL7</accession>
<keyword evidence="2" id="KW-1185">Reference proteome</keyword>
<protein>
    <submittedName>
        <fullName evidence="1">Maturation protein</fullName>
    </submittedName>
</protein>
<name>A0A8S5KZL7_9VIRU</name>
<gene>
    <name evidence="1" type="primary">SRR5466727_7_1</name>
</gene>
<dbReference type="GO" id="GO:0008168">
    <property type="term" value="F:methyltransferase activity"/>
    <property type="evidence" value="ECO:0007669"/>
    <property type="project" value="InterPro"/>
</dbReference>